<protein>
    <recommendedName>
        <fullName evidence="9">Uroporphyrinogen-III synthase</fullName>
        <ecNumber evidence="3">4.2.1.75</ecNumber>
    </recommendedName>
    <alternativeName>
        <fullName evidence="8">Hydroxymethylbilane hydrolyase [cyclizing]</fullName>
    </alternativeName>
    <alternativeName>
        <fullName evidence="7">Uroporphyrinogen-III cosynthase</fullName>
    </alternativeName>
</protein>
<evidence type="ECO:0000256" key="9">
    <source>
        <dbReference type="ARBA" id="ARBA00040167"/>
    </source>
</evidence>
<evidence type="ECO:0000256" key="7">
    <source>
        <dbReference type="ARBA" id="ARBA00031702"/>
    </source>
</evidence>
<dbReference type="AlphaFoldDB" id="A0AAW0XV98"/>
<evidence type="ECO:0000256" key="10">
    <source>
        <dbReference type="ARBA" id="ARBA00048617"/>
    </source>
</evidence>
<dbReference type="GO" id="GO:0006785">
    <property type="term" value="P:heme B biosynthetic process"/>
    <property type="evidence" value="ECO:0007669"/>
    <property type="project" value="UniProtKB-ARBA"/>
</dbReference>
<dbReference type="FunFam" id="3.40.50.10090:FF:000003">
    <property type="entry name" value="uroporphyrinogen-III synthase"/>
    <property type="match status" value="1"/>
</dbReference>
<gene>
    <name evidence="13" type="ORF">OTU49_001318</name>
</gene>
<dbReference type="CDD" id="cd06578">
    <property type="entry name" value="HemD"/>
    <property type="match status" value="1"/>
</dbReference>
<comment type="function">
    <text evidence="11">Catalyzes cyclization of the linear tetrapyrrole, hydroxymethylbilane, to the macrocyclic uroporphyrinogen III, the branch point for the various sub-pathways leading to the wide diversity of porphyrins. Porphyrins act as cofactors for a multitude of enzymes that perform a variety of processes within the cell such as methionine synthesis (vitamin B12) or oxygen transport (heme).</text>
</comment>
<reference evidence="13 14" key="1">
    <citation type="journal article" date="2024" name="BMC Genomics">
        <title>Genome assembly of redclaw crayfish (Cherax quadricarinatus) provides insights into its immune adaptation and hypoxia tolerance.</title>
        <authorList>
            <person name="Liu Z."/>
            <person name="Zheng J."/>
            <person name="Li H."/>
            <person name="Fang K."/>
            <person name="Wang S."/>
            <person name="He J."/>
            <person name="Zhou D."/>
            <person name="Weng S."/>
            <person name="Chi M."/>
            <person name="Gu Z."/>
            <person name="He J."/>
            <person name="Li F."/>
            <person name="Wang M."/>
        </authorList>
    </citation>
    <scope>NUCLEOTIDE SEQUENCE [LARGE SCALE GENOMIC DNA]</scope>
    <source>
        <strain evidence="13">ZL_2023a</strain>
    </source>
</reference>
<evidence type="ECO:0000256" key="8">
    <source>
        <dbReference type="ARBA" id="ARBA00032649"/>
    </source>
</evidence>
<evidence type="ECO:0000313" key="13">
    <source>
        <dbReference type="EMBL" id="KAK8743228.1"/>
    </source>
</evidence>
<dbReference type="PANTHER" id="PTHR12390">
    <property type="entry name" value="UROPORPHYRINOGEN III SYNTHASE"/>
    <property type="match status" value="1"/>
</dbReference>
<comment type="catalytic activity">
    <reaction evidence="10">
        <text>hydroxymethylbilane = uroporphyrinogen III + H2O</text>
        <dbReference type="Rhea" id="RHEA:18965"/>
        <dbReference type="ChEBI" id="CHEBI:15377"/>
        <dbReference type="ChEBI" id="CHEBI:57308"/>
        <dbReference type="ChEBI" id="CHEBI:57845"/>
        <dbReference type="EC" id="4.2.1.75"/>
    </reaction>
</comment>
<name>A0AAW0XV98_CHEQU</name>
<dbReference type="Pfam" id="PF02602">
    <property type="entry name" value="HEM4"/>
    <property type="match status" value="1"/>
</dbReference>
<evidence type="ECO:0000256" key="2">
    <source>
        <dbReference type="ARBA" id="ARBA00008133"/>
    </source>
</evidence>
<dbReference type="GO" id="GO:0004852">
    <property type="term" value="F:uroporphyrinogen-III synthase activity"/>
    <property type="evidence" value="ECO:0007669"/>
    <property type="project" value="UniProtKB-EC"/>
</dbReference>
<proteinExistence type="inferred from homology"/>
<keyword evidence="5" id="KW-0456">Lyase</keyword>
<evidence type="ECO:0000256" key="5">
    <source>
        <dbReference type="ARBA" id="ARBA00023239"/>
    </source>
</evidence>
<evidence type="ECO:0000256" key="3">
    <source>
        <dbReference type="ARBA" id="ARBA00013109"/>
    </source>
</evidence>
<evidence type="ECO:0000256" key="11">
    <source>
        <dbReference type="ARBA" id="ARBA00060039"/>
    </source>
</evidence>
<comment type="pathway">
    <text evidence="1">Porphyrin-containing compound metabolism; protoporphyrin-IX biosynthesis; coproporphyrinogen-III from 5-aminolevulinate: step 3/4.</text>
</comment>
<keyword evidence="14" id="KW-1185">Reference proteome</keyword>
<dbReference type="GO" id="GO:0005829">
    <property type="term" value="C:cytosol"/>
    <property type="evidence" value="ECO:0007669"/>
    <property type="project" value="TreeGrafter"/>
</dbReference>
<dbReference type="EC" id="4.2.1.75" evidence="3"/>
<comment type="similarity">
    <text evidence="2">Belongs to the uroporphyrinogen-III synthase family.</text>
</comment>
<feature type="domain" description="Tetrapyrrole biosynthesis uroporphyrinogen III synthase" evidence="12">
    <location>
        <begin position="18"/>
        <end position="245"/>
    </location>
</feature>
<keyword evidence="6" id="KW-0627">Porphyrin biosynthesis</keyword>
<evidence type="ECO:0000256" key="1">
    <source>
        <dbReference type="ARBA" id="ARBA00004772"/>
    </source>
</evidence>
<evidence type="ECO:0000313" key="14">
    <source>
        <dbReference type="Proteomes" id="UP001445076"/>
    </source>
</evidence>
<keyword evidence="4" id="KW-0350">Heme biosynthesis</keyword>
<sequence>MSNVWLFKSGEKSDMHYTNTLTQSGFSPVNIPVLCFQFCNQGPLKTSLQNPQDYSGIIFTSQRAVEAVAEVYLNLAVRCHASWDEKKIFVVGEATGKAVQNLLKLTCIGQESGNAQQLIPIIIRETKAFDKPLLYPCGNLGKDELPRLLVNYDRDFKALTIYETSQHAQLKYTIQKLINAGQKPTYMVFFSPSGVNFALPILQSLNVDVTGIKIIAIGPTTNTALVQQNIPVSGVCPTPTPEGLIHILKSPL</sequence>
<comment type="caution">
    <text evidence="13">The sequence shown here is derived from an EMBL/GenBank/DDBJ whole genome shotgun (WGS) entry which is preliminary data.</text>
</comment>
<organism evidence="13 14">
    <name type="scientific">Cherax quadricarinatus</name>
    <name type="common">Australian red claw crayfish</name>
    <dbReference type="NCBI Taxonomy" id="27406"/>
    <lineage>
        <taxon>Eukaryota</taxon>
        <taxon>Metazoa</taxon>
        <taxon>Ecdysozoa</taxon>
        <taxon>Arthropoda</taxon>
        <taxon>Crustacea</taxon>
        <taxon>Multicrustacea</taxon>
        <taxon>Malacostraca</taxon>
        <taxon>Eumalacostraca</taxon>
        <taxon>Eucarida</taxon>
        <taxon>Decapoda</taxon>
        <taxon>Pleocyemata</taxon>
        <taxon>Astacidea</taxon>
        <taxon>Parastacoidea</taxon>
        <taxon>Parastacidae</taxon>
        <taxon>Cherax</taxon>
    </lineage>
</organism>
<dbReference type="PANTHER" id="PTHR12390:SF0">
    <property type="entry name" value="UROPORPHYRINOGEN-III SYNTHASE"/>
    <property type="match status" value="1"/>
</dbReference>
<evidence type="ECO:0000259" key="12">
    <source>
        <dbReference type="Pfam" id="PF02602"/>
    </source>
</evidence>
<dbReference type="SUPFAM" id="SSF69618">
    <property type="entry name" value="HemD-like"/>
    <property type="match status" value="1"/>
</dbReference>
<dbReference type="InterPro" id="IPR003754">
    <property type="entry name" value="4pyrrol_synth_uPrphyn_synth"/>
</dbReference>
<dbReference type="Gene3D" id="3.40.50.10090">
    <property type="match status" value="2"/>
</dbReference>
<evidence type="ECO:0000256" key="4">
    <source>
        <dbReference type="ARBA" id="ARBA00023133"/>
    </source>
</evidence>
<dbReference type="InterPro" id="IPR036108">
    <property type="entry name" value="4pyrrol_syn_uPrphyn_synt_sf"/>
</dbReference>
<dbReference type="Proteomes" id="UP001445076">
    <property type="component" value="Unassembled WGS sequence"/>
</dbReference>
<dbReference type="InterPro" id="IPR039793">
    <property type="entry name" value="UROS/Hem4"/>
</dbReference>
<dbReference type="GO" id="GO:0006780">
    <property type="term" value="P:uroporphyrinogen III biosynthetic process"/>
    <property type="evidence" value="ECO:0007669"/>
    <property type="project" value="InterPro"/>
</dbReference>
<dbReference type="EMBL" id="JARKIK010000025">
    <property type="protein sequence ID" value="KAK8743228.1"/>
    <property type="molecule type" value="Genomic_DNA"/>
</dbReference>
<accession>A0AAW0XV98</accession>
<evidence type="ECO:0000256" key="6">
    <source>
        <dbReference type="ARBA" id="ARBA00023244"/>
    </source>
</evidence>